<sequence>MHEVQVGVAFHRVFLLQLAGKNISGDDVKDAYPSFYNNKAKERFADHQIRDDFIKYISEQIYFFRKGFDSVFGKSIIELLTYWGIDLDDLNLVLKGDLNLGFNSCERTHVNHGNNESEPLMSQFLKINRQRLKITKSKWQKDGRPANNDPNQSLPHDGIDITTKSKAARSWKRMAREQQQHNTGIVIRKLRRDNKEGERNDLNQKTNMGTEDKENPSKMAIQSDKRKGNQIVEGSNKKICLNSSHYDRVEEASPDWPQGNK</sequence>
<dbReference type="SUPFAM" id="SSF56204">
    <property type="entry name" value="Hect, E3 ligase catalytic domain"/>
    <property type="match status" value="1"/>
</dbReference>
<accession>A0A6A6KY96</accession>
<dbReference type="EMBL" id="JAAGAX010000013">
    <property type="protein sequence ID" value="KAF2294001.1"/>
    <property type="molecule type" value="Genomic_DNA"/>
</dbReference>
<feature type="compositionally biased region" description="Basic and acidic residues" evidence="1">
    <location>
        <begin position="193"/>
        <end position="202"/>
    </location>
</feature>
<dbReference type="AlphaFoldDB" id="A0A6A6KY96"/>
<protein>
    <submittedName>
        <fullName evidence="2">Uncharacterized protein</fullName>
    </submittedName>
</protein>
<evidence type="ECO:0000313" key="2">
    <source>
        <dbReference type="EMBL" id="KAF2294001.1"/>
    </source>
</evidence>
<dbReference type="Proteomes" id="UP000467840">
    <property type="component" value="Chromosome 7"/>
</dbReference>
<dbReference type="GO" id="GO:0004842">
    <property type="term" value="F:ubiquitin-protein transferase activity"/>
    <property type="evidence" value="ECO:0007669"/>
    <property type="project" value="InterPro"/>
</dbReference>
<evidence type="ECO:0000256" key="1">
    <source>
        <dbReference type="SAM" id="MobiDB-lite"/>
    </source>
</evidence>
<keyword evidence="3" id="KW-1185">Reference proteome</keyword>
<gene>
    <name evidence="2" type="ORF">GH714_006236</name>
</gene>
<dbReference type="InterPro" id="IPR035983">
    <property type="entry name" value="Hect_E3_ubiquitin_ligase"/>
</dbReference>
<organism evidence="2 3">
    <name type="scientific">Hevea brasiliensis</name>
    <name type="common">Para rubber tree</name>
    <name type="synonym">Siphonia brasiliensis</name>
    <dbReference type="NCBI Taxonomy" id="3981"/>
    <lineage>
        <taxon>Eukaryota</taxon>
        <taxon>Viridiplantae</taxon>
        <taxon>Streptophyta</taxon>
        <taxon>Embryophyta</taxon>
        <taxon>Tracheophyta</taxon>
        <taxon>Spermatophyta</taxon>
        <taxon>Magnoliopsida</taxon>
        <taxon>eudicotyledons</taxon>
        <taxon>Gunneridae</taxon>
        <taxon>Pentapetalae</taxon>
        <taxon>rosids</taxon>
        <taxon>fabids</taxon>
        <taxon>Malpighiales</taxon>
        <taxon>Euphorbiaceae</taxon>
        <taxon>Crotonoideae</taxon>
        <taxon>Micrandreae</taxon>
        <taxon>Hevea</taxon>
    </lineage>
</organism>
<comment type="caution">
    <text evidence="2">The sequence shown here is derived from an EMBL/GenBank/DDBJ whole genome shotgun (WGS) entry which is preliminary data.</text>
</comment>
<name>A0A6A6KY96_HEVBR</name>
<evidence type="ECO:0000313" key="3">
    <source>
        <dbReference type="Proteomes" id="UP000467840"/>
    </source>
</evidence>
<proteinExistence type="predicted"/>
<reference evidence="2 3" key="1">
    <citation type="journal article" date="2020" name="Mol. Plant">
        <title>The Chromosome-Based Rubber Tree Genome Provides New Insights into Spurge Genome Evolution and Rubber Biosynthesis.</title>
        <authorList>
            <person name="Liu J."/>
            <person name="Shi C."/>
            <person name="Shi C.C."/>
            <person name="Li W."/>
            <person name="Zhang Q.J."/>
            <person name="Zhang Y."/>
            <person name="Li K."/>
            <person name="Lu H.F."/>
            <person name="Shi C."/>
            <person name="Zhu S.T."/>
            <person name="Xiao Z.Y."/>
            <person name="Nan H."/>
            <person name="Yue Y."/>
            <person name="Zhu X.G."/>
            <person name="Wu Y."/>
            <person name="Hong X.N."/>
            <person name="Fan G.Y."/>
            <person name="Tong Y."/>
            <person name="Zhang D."/>
            <person name="Mao C.L."/>
            <person name="Liu Y.L."/>
            <person name="Hao S.J."/>
            <person name="Liu W.Q."/>
            <person name="Lv M.Q."/>
            <person name="Zhang H.B."/>
            <person name="Liu Y."/>
            <person name="Hu-Tang G.R."/>
            <person name="Wang J.P."/>
            <person name="Wang J.H."/>
            <person name="Sun Y.H."/>
            <person name="Ni S.B."/>
            <person name="Chen W.B."/>
            <person name="Zhang X.C."/>
            <person name="Jiao Y.N."/>
            <person name="Eichler E.E."/>
            <person name="Li G.H."/>
            <person name="Liu X."/>
            <person name="Gao L.Z."/>
        </authorList>
    </citation>
    <scope>NUCLEOTIDE SEQUENCE [LARGE SCALE GENOMIC DNA]</scope>
    <source>
        <strain evidence="3">cv. GT1</strain>
        <tissue evidence="2">Leaf</tissue>
    </source>
</reference>
<feature type="region of interest" description="Disordered" evidence="1">
    <location>
        <begin position="136"/>
        <end position="261"/>
    </location>
</feature>